<sequence length="41" mass="4755">MREDDDFELPIPEELTLAELLETLKDEVFIVASQNENYLAT</sequence>
<reference evidence="1 2" key="1">
    <citation type="journal article" date="2024" name="Chem. Sci.">
        <title>Discovery of megapolipeptins by genome mining of a Burkholderiales bacteria collection.</title>
        <authorList>
            <person name="Paulo B.S."/>
            <person name="Recchia M.J.J."/>
            <person name="Lee S."/>
            <person name="Fergusson C.H."/>
            <person name="Romanowski S.B."/>
            <person name="Hernandez A."/>
            <person name="Krull N."/>
            <person name="Liu D.Y."/>
            <person name="Cavanagh H."/>
            <person name="Bos A."/>
            <person name="Gray C.A."/>
            <person name="Murphy B.T."/>
            <person name="Linington R.G."/>
            <person name="Eustaquio A.S."/>
        </authorList>
    </citation>
    <scope>NUCLEOTIDE SEQUENCE [LARGE SCALE GENOMIC DNA]</scope>
    <source>
        <strain evidence="1 2">RL17-379-BIB-C</strain>
    </source>
</reference>
<dbReference type="Proteomes" id="UP001629288">
    <property type="component" value="Unassembled WGS sequence"/>
</dbReference>
<organism evidence="1 2">
    <name type="scientific">Paraburkholderia strydomiana</name>
    <dbReference type="NCBI Taxonomy" id="1245417"/>
    <lineage>
        <taxon>Bacteria</taxon>
        <taxon>Pseudomonadati</taxon>
        <taxon>Pseudomonadota</taxon>
        <taxon>Betaproteobacteria</taxon>
        <taxon>Burkholderiales</taxon>
        <taxon>Burkholderiaceae</taxon>
        <taxon>Paraburkholderia</taxon>
    </lineage>
</organism>
<evidence type="ECO:0000313" key="1">
    <source>
        <dbReference type="EMBL" id="MFM0443616.1"/>
    </source>
</evidence>
<comment type="caution">
    <text evidence="1">The sequence shown here is derived from an EMBL/GenBank/DDBJ whole genome shotgun (WGS) entry which is preliminary data.</text>
</comment>
<proteinExistence type="predicted"/>
<accession>A0ABW9BWG5</accession>
<keyword evidence="2" id="KW-1185">Reference proteome</keyword>
<gene>
    <name evidence="1" type="ORF">PQR00_08440</name>
</gene>
<name>A0ABW9BWG5_9BURK</name>
<dbReference type="RefSeq" id="WP_408128209.1">
    <property type="nucleotide sequence ID" value="NZ_JAQQDH010000002.1"/>
</dbReference>
<evidence type="ECO:0000313" key="2">
    <source>
        <dbReference type="Proteomes" id="UP001629288"/>
    </source>
</evidence>
<dbReference type="EMBL" id="JAQQDH010000002">
    <property type="protein sequence ID" value="MFM0443616.1"/>
    <property type="molecule type" value="Genomic_DNA"/>
</dbReference>
<protein>
    <submittedName>
        <fullName evidence="1">Uncharacterized protein</fullName>
    </submittedName>
</protein>